<protein>
    <submittedName>
        <fullName evidence="1">Uncharacterized protein</fullName>
    </submittedName>
</protein>
<dbReference type="EMBL" id="CAJNNW010035386">
    <property type="protein sequence ID" value="CAE8727419.1"/>
    <property type="molecule type" value="Genomic_DNA"/>
</dbReference>
<organism evidence="1 2">
    <name type="scientific">Polarella glacialis</name>
    <name type="common">Dinoflagellate</name>
    <dbReference type="NCBI Taxonomy" id="89957"/>
    <lineage>
        <taxon>Eukaryota</taxon>
        <taxon>Sar</taxon>
        <taxon>Alveolata</taxon>
        <taxon>Dinophyceae</taxon>
        <taxon>Suessiales</taxon>
        <taxon>Suessiaceae</taxon>
        <taxon>Polarella</taxon>
    </lineage>
</organism>
<gene>
    <name evidence="1" type="ORF">PGLA2088_LOCUS44810</name>
</gene>
<accession>A0A813LD90</accession>
<comment type="caution">
    <text evidence="1">The sequence shown here is derived from an EMBL/GenBank/DDBJ whole genome shotgun (WGS) entry which is preliminary data.</text>
</comment>
<sequence>MQTLRFWLGGKEAEFTQWVSHGNAVLAATHSSRAYDGMYTVKYTSERIPQAQFYQHLQSLEAQQLYSQVTFAAGEAAAHPTGLCSQPAWQCKTFTWQPPHCRVAGAPACTAQLLHNYAHYTQGILEQQISNTRLNLSVTYLSQESLHNVLWEAFASRSDVLFHHFQPSEGIHGISSNNLVPIEFPSVGIGCNSTETASAAGGFSCKLSSQALLVSNSSHFSKSADHDCGPAVQGAWCQVSARTDRQMGSNNAGMSLDR</sequence>
<dbReference type="AlphaFoldDB" id="A0A813LD90"/>
<reference evidence="1" key="1">
    <citation type="submission" date="2021-02" db="EMBL/GenBank/DDBJ databases">
        <authorList>
            <person name="Dougan E. K."/>
            <person name="Rhodes N."/>
            <person name="Thang M."/>
            <person name="Chan C."/>
        </authorList>
    </citation>
    <scope>NUCLEOTIDE SEQUENCE</scope>
</reference>
<evidence type="ECO:0000313" key="2">
    <source>
        <dbReference type="Proteomes" id="UP000626109"/>
    </source>
</evidence>
<evidence type="ECO:0000313" key="1">
    <source>
        <dbReference type="EMBL" id="CAE8727419.1"/>
    </source>
</evidence>
<proteinExistence type="predicted"/>
<dbReference type="Proteomes" id="UP000626109">
    <property type="component" value="Unassembled WGS sequence"/>
</dbReference>
<name>A0A813LD90_POLGL</name>